<dbReference type="Proteomes" id="UP000548476">
    <property type="component" value="Unassembled WGS sequence"/>
</dbReference>
<dbReference type="InterPro" id="IPR036259">
    <property type="entry name" value="MFS_trans_sf"/>
</dbReference>
<dbReference type="AlphaFoldDB" id="A0A841FT05"/>
<protein>
    <submittedName>
        <fullName evidence="3">Putative MFS family arabinose efflux permease</fullName>
    </submittedName>
</protein>
<comment type="caution">
    <text evidence="3">The sequence shown here is derived from an EMBL/GenBank/DDBJ whole genome shotgun (WGS) entry which is preliminary data.</text>
</comment>
<gene>
    <name evidence="3" type="ORF">HNR73_003523</name>
</gene>
<keyword evidence="2" id="KW-0472">Membrane</keyword>
<keyword evidence="2" id="KW-0812">Transmembrane</keyword>
<evidence type="ECO:0000313" key="4">
    <source>
        <dbReference type="Proteomes" id="UP000548476"/>
    </source>
</evidence>
<dbReference type="SUPFAM" id="SSF103473">
    <property type="entry name" value="MFS general substrate transporter"/>
    <property type="match status" value="1"/>
</dbReference>
<evidence type="ECO:0000256" key="2">
    <source>
        <dbReference type="SAM" id="Phobius"/>
    </source>
</evidence>
<accession>A0A841FT05</accession>
<organism evidence="3 4">
    <name type="scientific">Phytomonospora endophytica</name>
    <dbReference type="NCBI Taxonomy" id="714109"/>
    <lineage>
        <taxon>Bacteria</taxon>
        <taxon>Bacillati</taxon>
        <taxon>Actinomycetota</taxon>
        <taxon>Actinomycetes</taxon>
        <taxon>Micromonosporales</taxon>
        <taxon>Micromonosporaceae</taxon>
        <taxon>Phytomonospora</taxon>
    </lineage>
</organism>
<evidence type="ECO:0000313" key="3">
    <source>
        <dbReference type="EMBL" id="MBB6035659.1"/>
    </source>
</evidence>
<feature type="region of interest" description="Disordered" evidence="1">
    <location>
        <begin position="111"/>
        <end position="130"/>
    </location>
</feature>
<feature type="transmembrane region" description="Helical" evidence="2">
    <location>
        <begin position="26"/>
        <end position="44"/>
    </location>
</feature>
<name>A0A841FT05_9ACTN</name>
<dbReference type="EMBL" id="JACHGT010000007">
    <property type="protein sequence ID" value="MBB6035659.1"/>
    <property type="molecule type" value="Genomic_DNA"/>
</dbReference>
<dbReference type="RefSeq" id="WP_184788531.1">
    <property type="nucleotide sequence ID" value="NZ_BONT01000076.1"/>
</dbReference>
<proteinExistence type="predicted"/>
<reference evidence="3 4" key="1">
    <citation type="submission" date="2020-08" db="EMBL/GenBank/DDBJ databases">
        <title>Genomic Encyclopedia of Type Strains, Phase IV (KMG-IV): sequencing the most valuable type-strain genomes for metagenomic binning, comparative biology and taxonomic classification.</title>
        <authorList>
            <person name="Goeker M."/>
        </authorList>
    </citation>
    <scope>NUCLEOTIDE SEQUENCE [LARGE SCALE GENOMIC DNA]</scope>
    <source>
        <strain evidence="3 4">YIM 65646</strain>
    </source>
</reference>
<keyword evidence="2" id="KW-1133">Transmembrane helix</keyword>
<dbReference type="Gene3D" id="1.20.1250.20">
    <property type="entry name" value="MFS general substrate transporter like domains"/>
    <property type="match status" value="1"/>
</dbReference>
<sequence>MSGALVSALGIALTVGLDTSWQVGDLAWRLAVIGLGYGLFAAANQTVAMASAPDDLIGTVSAATSLFRQIGIASGPALATIVWARSGYEPAGMRVALLLALAAAAIGGVTAARGPRPSASPSRRGAAGSR</sequence>
<evidence type="ECO:0000256" key="1">
    <source>
        <dbReference type="SAM" id="MobiDB-lite"/>
    </source>
</evidence>
<keyword evidence="4" id="KW-1185">Reference proteome</keyword>
<feature type="transmembrane region" description="Helical" evidence="2">
    <location>
        <begin position="95"/>
        <end position="114"/>
    </location>
</feature>